<keyword evidence="2" id="KW-0539">Nucleus</keyword>
<evidence type="ECO:0000313" key="3">
    <source>
        <dbReference type="EMBL" id="KID86432.1"/>
    </source>
</evidence>
<dbReference type="AlphaFoldDB" id="A0A0B4H327"/>
<dbReference type="GO" id="GO:0045944">
    <property type="term" value="P:positive regulation of transcription by RNA polymerase II"/>
    <property type="evidence" value="ECO:0007669"/>
    <property type="project" value="TreeGrafter"/>
</dbReference>
<dbReference type="HOGENOM" id="CLU_008719_5_0_1"/>
<reference evidence="3 4" key="1">
    <citation type="journal article" date="2014" name="Proc. Natl. Acad. Sci. U.S.A.">
        <title>Trajectory and genomic determinants of fungal-pathogen speciation and host adaptation.</title>
        <authorList>
            <person name="Hu X."/>
            <person name="Xiao G."/>
            <person name="Zheng P."/>
            <person name="Shang Y."/>
            <person name="Su Y."/>
            <person name="Zhang X."/>
            <person name="Liu X."/>
            <person name="Zhan S."/>
            <person name="St Leger R.J."/>
            <person name="Wang C."/>
        </authorList>
    </citation>
    <scope>NUCLEOTIDE SEQUENCE [LARGE SCALE GENOMIC DNA]</scope>
    <source>
        <strain evidence="3 4">ARSEF 977</strain>
    </source>
</reference>
<dbReference type="PANTHER" id="PTHR37534">
    <property type="entry name" value="TRANSCRIPTIONAL ACTIVATOR PROTEIN UGA3"/>
    <property type="match status" value="1"/>
</dbReference>
<proteinExistence type="predicted"/>
<evidence type="ECO:0000256" key="1">
    <source>
        <dbReference type="ARBA" id="ARBA00004123"/>
    </source>
</evidence>
<dbReference type="GO" id="GO:0005634">
    <property type="term" value="C:nucleus"/>
    <property type="evidence" value="ECO:0007669"/>
    <property type="project" value="UniProtKB-SubCell"/>
</dbReference>
<dbReference type="GO" id="GO:0000976">
    <property type="term" value="F:transcription cis-regulatory region binding"/>
    <property type="evidence" value="ECO:0007669"/>
    <property type="project" value="TreeGrafter"/>
</dbReference>
<accession>A0A0B4H327</accession>
<dbReference type="PANTHER" id="PTHR37534:SF4">
    <property type="entry name" value="ZN(II)2CYS6 TRANSCRIPTION FACTOR (EUROFUNG)"/>
    <property type="match status" value="1"/>
</dbReference>
<evidence type="ECO:0000313" key="4">
    <source>
        <dbReference type="Proteomes" id="UP000031192"/>
    </source>
</evidence>
<dbReference type="Proteomes" id="UP000031192">
    <property type="component" value="Unassembled WGS sequence"/>
</dbReference>
<comment type="subcellular location">
    <subcellularLocation>
        <location evidence="1">Nucleus</location>
    </subcellularLocation>
</comment>
<comment type="caution">
    <text evidence="3">The sequence shown here is derived from an EMBL/GenBank/DDBJ whole genome shotgun (WGS) entry which is preliminary data.</text>
</comment>
<sequence length="331" mass="36861">MERHFQHTLPALAPSNDHLRCAILALSARQQELKRPANPTDRSLALYQEAVRLLLPDLASRSTAAVASCVILSVLETLSCSPEARHRHLDACASFMGAVGINGFVSGVNQALFWCLARTDVCGALLSAPTLAVSTWSQSNTDDDVRMHQSTNCTGWANYAVHLTARVLNLLSSQTTNRRDLAFRTRWLRLWKHLCDWQERRPAPFRSMSSTTTNVPFPTVVFSNPAATSATQLYHTASVLMLQHQSTEVTLPKTHTALWHARQICAISISNDHHGAWMNAVQPLLVAGRCIRHPAEHKAILDVLQRIEKETGCETKSRQEDLRSFWSGVED</sequence>
<dbReference type="GO" id="GO:0003700">
    <property type="term" value="F:DNA-binding transcription factor activity"/>
    <property type="evidence" value="ECO:0007669"/>
    <property type="project" value="TreeGrafter"/>
</dbReference>
<dbReference type="InterPro" id="IPR021858">
    <property type="entry name" value="Fun_TF"/>
</dbReference>
<dbReference type="OrthoDB" id="415590at2759"/>
<keyword evidence="4" id="KW-1185">Reference proteome</keyword>
<dbReference type="Pfam" id="PF11951">
    <property type="entry name" value="Fungal_trans_2"/>
    <property type="match status" value="1"/>
</dbReference>
<dbReference type="EMBL" id="AZNH01000022">
    <property type="protein sequence ID" value="KID86432.1"/>
    <property type="molecule type" value="Genomic_DNA"/>
</dbReference>
<organism evidence="3 4">
    <name type="scientific">Metarhizium guizhouense (strain ARSEF 977)</name>
    <dbReference type="NCBI Taxonomy" id="1276136"/>
    <lineage>
        <taxon>Eukaryota</taxon>
        <taxon>Fungi</taxon>
        <taxon>Dikarya</taxon>
        <taxon>Ascomycota</taxon>
        <taxon>Pezizomycotina</taxon>
        <taxon>Sordariomycetes</taxon>
        <taxon>Hypocreomycetidae</taxon>
        <taxon>Hypocreales</taxon>
        <taxon>Clavicipitaceae</taxon>
        <taxon>Metarhizium</taxon>
    </lineage>
</organism>
<gene>
    <name evidence="3" type="ORF">MGU_06574</name>
</gene>
<evidence type="ECO:0000256" key="2">
    <source>
        <dbReference type="ARBA" id="ARBA00023242"/>
    </source>
</evidence>
<name>A0A0B4H327_METGA</name>
<protein>
    <submittedName>
        <fullName evidence="3">Uncharacterized protein</fullName>
    </submittedName>
</protein>